<dbReference type="eggNOG" id="COG0021">
    <property type="taxonomic scope" value="Bacteria"/>
</dbReference>
<dbReference type="GO" id="GO:0006098">
    <property type="term" value="P:pentose-phosphate shunt"/>
    <property type="evidence" value="ECO:0007669"/>
    <property type="project" value="TreeGrafter"/>
</dbReference>
<evidence type="ECO:0000256" key="3">
    <source>
        <dbReference type="ARBA" id="ARBA00007131"/>
    </source>
</evidence>
<dbReference type="PANTHER" id="PTHR43522">
    <property type="entry name" value="TRANSKETOLASE"/>
    <property type="match status" value="1"/>
</dbReference>
<comment type="cofactor">
    <cofactor evidence="1">
        <name>Mg(2+)</name>
        <dbReference type="ChEBI" id="CHEBI:18420"/>
    </cofactor>
</comment>
<comment type="cofactor">
    <cofactor evidence="2">
        <name>thiamine diphosphate</name>
        <dbReference type="ChEBI" id="CHEBI:58937"/>
    </cofactor>
</comment>
<protein>
    <recommendedName>
        <fullName evidence="4">transketolase</fullName>
        <ecNumber evidence="4">2.2.1.1</ecNumber>
    </recommendedName>
</protein>
<evidence type="ECO:0000313" key="11">
    <source>
        <dbReference type="EMBL" id="ACT69664.1"/>
    </source>
</evidence>
<organism evidence="11 12">
    <name type="scientific">Neorickettsia risticii (strain Illinois)</name>
    <dbReference type="NCBI Taxonomy" id="434131"/>
    <lineage>
        <taxon>Bacteria</taxon>
        <taxon>Pseudomonadati</taxon>
        <taxon>Pseudomonadota</taxon>
        <taxon>Alphaproteobacteria</taxon>
        <taxon>Rickettsiales</taxon>
        <taxon>Anaplasmataceae</taxon>
        <taxon>Neorickettsia</taxon>
    </lineage>
</organism>
<reference evidence="11 12" key="1">
    <citation type="journal article" date="2009" name="Nucleic Acids Res.">
        <title>Analysis of complete genome sequence of Neorickettsia risticii: causative agent of Potomac horse fever.</title>
        <authorList>
            <person name="Lin M."/>
            <person name="Zhang C."/>
            <person name="Gibson K."/>
            <person name="Rikihisa Y."/>
        </authorList>
    </citation>
    <scope>NUCLEOTIDE SEQUENCE [LARGE SCALE GENOMIC DNA]</scope>
    <source>
        <strain evidence="11 12">Illinois</strain>
    </source>
</reference>
<dbReference type="InterPro" id="IPR005475">
    <property type="entry name" value="Transketolase-like_Pyr-bd"/>
</dbReference>
<proteinExistence type="inferred from homology"/>
<dbReference type="EMBL" id="CP001431">
    <property type="protein sequence ID" value="ACT69664.1"/>
    <property type="molecule type" value="Genomic_DNA"/>
</dbReference>
<comment type="similarity">
    <text evidence="3">Belongs to the transketolase family.</text>
</comment>
<keyword evidence="5 11" id="KW-0808">Transferase</keyword>
<evidence type="ECO:0000256" key="6">
    <source>
        <dbReference type="ARBA" id="ARBA00022723"/>
    </source>
</evidence>
<evidence type="ECO:0000256" key="9">
    <source>
        <dbReference type="ARBA" id="ARBA00049473"/>
    </source>
</evidence>
<dbReference type="InterPro" id="IPR049557">
    <property type="entry name" value="Transketolase_CS"/>
</dbReference>
<sequence length="753" mass="83015">MRRMSAAIRALTIDAVSRANSGHPGMPLGMADVATVLFTKFLKFCPNDPDWPDRDRFVLSAGHGSMLLYSLLYLTGYPDYTIEELKNFRQLHSKTPGHPEYRIAKGIENTSGPLGQGLATGIGMALAEATLNSRFGNIIDHYTYIIAGDGCLMEGISHEAASFAGHMKLRKIILFFDDNGISIDGSTSLCSSDNNLKRFESYGWDVQQIDGHDFAAIEGAIANARSSDRPSLIAAKTVIGKFMPKEGTNKTHSGGLTREEVIAFRKRLEYTLEEFSIPEDVLRKWRSLGSLEKYQEWQLAYNNLPAEVSLALGKTGASRNTDFLLSSCKASTKTQGNPSNEEDYISASVTPYLEGMNNSYGEPQKQNDVNGGVCNSPELLISRDKQALCHTTTSDSSIGKSNSKSSMQDLCTEPQEYHPLKYTEIFDELKNFSQEVFSEATRQSSGRVVKFLTSKIPEMLGGSCDLTDSNNVIPEPFKPISARNYNGNYIHYGVREHFMGACMNGMALHGNIIPYGGTFLIFSDYMRPSIRMSALMGLQSIYVMTHDSIGVGEDGPTHQPVEQLDSLNLIPNLYVFRPCDHIEVVESWQAALSITNAPSVIVLSRQKVNYLQREFPEENMCCKGAYLIKKASQKAKVSLLASGSEVSICAEVQSALEKLGYPTDLLSVPCISILKRNSTNQNRKQLIEPDSIPFVVEASSGLMISSMFGVDSESLFNITEFGVSAPYDKVYNHFGLTVAAVLERCLEKLSKFA</sequence>
<evidence type="ECO:0000313" key="12">
    <source>
        <dbReference type="Proteomes" id="UP000001627"/>
    </source>
</evidence>
<dbReference type="InterPro" id="IPR055152">
    <property type="entry name" value="Transketolase-like_C_2"/>
</dbReference>
<name>C6V5I9_NEORI</name>
<evidence type="ECO:0000256" key="8">
    <source>
        <dbReference type="ARBA" id="ARBA00023052"/>
    </source>
</evidence>
<dbReference type="AlphaFoldDB" id="C6V5I9"/>
<dbReference type="SUPFAM" id="SSF52518">
    <property type="entry name" value="Thiamin diphosphate-binding fold (THDP-binding)"/>
    <property type="match status" value="2"/>
</dbReference>
<dbReference type="SMART" id="SM00861">
    <property type="entry name" value="Transket_pyr"/>
    <property type="match status" value="1"/>
</dbReference>
<dbReference type="InterPro" id="IPR029061">
    <property type="entry name" value="THDP-binding"/>
</dbReference>
<dbReference type="FunFam" id="3.40.50.970:FF:000003">
    <property type="entry name" value="Transketolase"/>
    <property type="match status" value="1"/>
</dbReference>
<dbReference type="FunFam" id="3.40.50.970:FF:000004">
    <property type="entry name" value="Transketolase"/>
    <property type="match status" value="1"/>
</dbReference>
<dbReference type="GO" id="GO:0004802">
    <property type="term" value="F:transketolase activity"/>
    <property type="evidence" value="ECO:0007669"/>
    <property type="project" value="UniProtKB-EC"/>
</dbReference>
<evidence type="ECO:0000256" key="5">
    <source>
        <dbReference type="ARBA" id="ARBA00022679"/>
    </source>
</evidence>
<dbReference type="InterPro" id="IPR005474">
    <property type="entry name" value="Transketolase_N"/>
</dbReference>
<keyword evidence="6" id="KW-0479">Metal-binding</keyword>
<keyword evidence="7" id="KW-0460">Magnesium</keyword>
<evidence type="ECO:0000259" key="10">
    <source>
        <dbReference type="SMART" id="SM00861"/>
    </source>
</evidence>
<keyword evidence="12" id="KW-1185">Reference proteome</keyword>
<dbReference type="InterPro" id="IPR009014">
    <property type="entry name" value="Transketo_C/PFOR_II"/>
</dbReference>
<evidence type="ECO:0000256" key="4">
    <source>
        <dbReference type="ARBA" id="ARBA00013152"/>
    </source>
</evidence>
<evidence type="ECO:0000256" key="2">
    <source>
        <dbReference type="ARBA" id="ARBA00001964"/>
    </source>
</evidence>
<comment type="catalytic activity">
    <reaction evidence="9">
        <text>D-sedoheptulose 7-phosphate + D-glyceraldehyde 3-phosphate = aldehydo-D-ribose 5-phosphate + D-xylulose 5-phosphate</text>
        <dbReference type="Rhea" id="RHEA:10508"/>
        <dbReference type="ChEBI" id="CHEBI:57483"/>
        <dbReference type="ChEBI" id="CHEBI:57737"/>
        <dbReference type="ChEBI" id="CHEBI:58273"/>
        <dbReference type="ChEBI" id="CHEBI:59776"/>
        <dbReference type="EC" id="2.2.1.1"/>
    </reaction>
</comment>
<dbReference type="EC" id="2.2.1.1" evidence="4"/>
<feature type="domain" description="Transketolase-like pyrimidine-binding" evidence="10">
    <location>
        <begin position="439"/>
        <end position="610"/>
    </location>
</feature>
<dbReference type="PROSITE" id="PS00801">
    <property type="entry name" value="TRANSKETOLASE_1"/>
    <property type="match status" value="1"/>
</dbReference>
<dbReference type="Gene3D" id="3.40.50.970">
    <property type="match status" value="2"/>
</dbReference>
<evidence type="ECO:0000256" key="7">
    <source>
        <dbReference type="ARBA" id="ARBA00022842"/>
    </source>
</evidence>
<accession>C6V5I9</accession>
<dbReference type="Pfam" id="PF00456">
    <property type="entry name" value="Transketolase_N"/>
    <property type="match status" value="1"/>
</dbReference>
<dbReference type="SUPFAM" id="SSF52922">
    <property type="entry name" value="TK C-terminal domain-like"/>
    <property type="match status" value="1"/>
</dbReference>
<dbReference type="Pfam" id="PF02779">
    <property type="entry name" value="Transket_pyr"/>
    <property type="match status" value="1"/>
</dbReference>
<dbReference type="Pfam" id="PF22613">
    <property type="entry name" value="Transketolase_C_1"/>
    <property type="match status" value="1"/>
</dbReference>
<keyword evidence="8" id="KW-0786">Thiamine pyrophosphate</keyword>
<dbReference type="GO" id="GO:0005829">
    <property type="term" value="C:cytosol"/>
    <property type="evidence" value="ECO:0007669"/>
    <property type="project" value="TreeGrafter"/>
</dbReference>
<dbReference type="Gene3D" id="3.40.50.920">
    <property type="match status" value="1"/>
</dbReference>
<evidence type="ECO:0000256" key="1">
    <source>
        <dbReference type="ARBA" id="ARBA00001946"/>
    </source>
</evidence>
<dbReference type="KEGG" id="nri:NRI_0682"/>
<dbReference type="GO" id="GO:0046872">
    <property type="term" value="F:metal ion binding"/>
    <property type="evidence" value="ECO:0007669"/>
    <property type="project" value="UniProtKB-KW"/>
</dbReference>
<dbReference type="InterPro" id="IPR033247">
    <property type="entry name" value="Transketolase_fam"/>
</dbReference>
<dbReference type="CDD" id="cd02012">
    <property type="entry name" value="TPP_TK"/>
    <property type="match status" value="1"/>
</dbReference>
<dbReference type="STRING" id="434131.NRI_0682"/>
<dbReference type="PANTHER" id="PTHR43522:SF2">
    <property type="entry name" value="TRANSKETOLASE 1-RELATED"/>
    <property type="match status" value="1"/>
</dbReference>
<dbReference type="OrthoDB" id="8732661at2"/>
<dbReference type="HOGENOM" id="CLU_009227_0_0_5"/>
<dbReference type="Proteomes" id="UP000001627">
    <property type="component" value="Chromosome"/>
</dbReference>
<gene>
    <name evidence="11" type="primary">tkt</name>
    <name evidence="11" type="ordered locus">NRI_0682</name>
</gene>
<dbReference type="CDD" id="cd07033">
    <property type="entry name" value="TPP_PYR_DXS_TK_like"/>
    <property type="match status" value="1"/>
</dbReference>